<feature type="region of interest" description="Disordered" evidence="1">
    <location>
        <begin position="1"/>
        <end position="50"/>
    </location>
</feature>
<name>A0A5N6V673_ASPTM</name>
<dbReference type="Proteomes" id="UP000326950">
    <property type="component" value="Unassembled WGS sequence"/>
</dbReference>
<reference evidence="2 3" key="1">
    <citation type="submission" date="2019-04" db="EMBL/GenBank/DDBJ databases">
        <title>Friends and foes A comparative genomics study of 23 Aspergillus species from section Flavi.</title>
        <authorList>
            <consortium name="DOE Joint Genome Institute"/>
            <person name="Kjaerbolling I."/>
            <person name="Vesth T."/>
            <person name="Frisvad J.C."/>
            <person name="Nybo J.L."/>
            <person name="Theobald S."/>
            <person name="Kildgaard S."/>
            <person name="Isbrandt T."/>
            <person name="Kuo A."/>
            <person name="Sato A."/>
            <person name="Lyhne E.K."/>
            <person name="Kogle M.E."/>
            <person name="Wiebenga A."/>
            <person name="Kun R.S."/>
            <person name="Lubbers R.J."/>
            <person name="Makela M.R."/>
            <person name="Barry K."/>
            <person name="Chovatia M."/>
            <person name="Clum A."/>
            <person name="Daum C."/>
            <person name="Haridas S."/>
            <person name="He G."/>
            <person name="LaButti K."/>
            <person name="Lipzen A."/>
            <person name="Mondo S."/>
            <person name="Riley R."/>
            <person name="Salamov A."/>
            <person name="Simmons B.A."/>
            <person name="Magnuson J.K."/>
            <person name="Henrissat B."/>
            <person name="Mortensen U.H."/>
            <person name="Larsen T.O."/>
            <person name="Devries R.P."/>
            <person name="Grigoriev I.V."/>
            <person name="Machida M."/>
            <person name="Baker S.E."/>
            <person name="Andersen M.R."/>
        </authorList>
    </citation>
    <scope>NUCLEOTIDE SEQUENCE [LARGE SCALE GENOMIC DNA]</scope>
    <source>
        <strain evidence="2 3">CBS 117626</strain>
    </source>
</reference>
<evidence type="ECO:0000313" key="2">
    <source>
        <dbReference type="EMBL" id="KAE8166502.1"/>
    </source>
</evidence>
<sequence length="95" mass="11146">MVPHPGQDPSFESSKPSTPPPDTSNPDTAHPRSQYQINKEHYPSKRSYSQRQLDQIAKVQAELQRVKEECKALEMYVYQLEEEREWLRYILRGDG</sequence>
<evidence type="ECO:0000256" key="1">
    <source>
        <dbReference type="SAM" id="MobiDB-lite"/>
    </source>
</evidence>
<keyword evidence="3" id="KW-1185">Reference proteome</keyword>
<dbReference type="AlphaFoldDB" id="A0A5N6V673"/>
<organism evidence="2 3">
    <name type="scientific">Aspergillus tamarii</name>
    <dbReference type="NCBI Taxonomy" id="41984"/>
    <lineage>
        <taxon>Eukaryota</taxon>
        <taxon>Fungi</taxon>
        <taxon>Dikarya</taxon>
        <taxon>Ascomycota</taxon>
        <taxon>Pezizomycotina</taxon>
        <taxon>Eurotiomycetes</taxon>
        <taxon>Eurotiomycetidae</taxon>
        <taxon>Eurotiales</taxon>
        <taxon>Aspergillaceae</taxon>
        <taxon>Aspergillus</taxon>
        <taxon>Aspergillus subgen. Circumdati</taxon>
    </lineage>
</organism>
<dbReference type="OrthoDB" id="4504044at2759"/>
<proteinExistence type="predicted"/>
<evidence type="ECO:0000313" key="3">
    <source>
        <dbReference type="Proteomes" id="UP000326950"/>
    </source>
</evidence>
<dbReference type="EMBL" id="ML738594">
    <property type="protein sequence ID" value="KAE8166502.1"/>
    <property type="molecule type" value="Genomic_DNA"/>
</dbReference>
<protein>
    <submittedName>
        <fullName evidence="2">Uncharacterized protein</fullName>
    </submittedName>
</protein>
<accession>A0A5N6V673</accession>
<gene>
    <name evidence="2" type="ORF">BDV40DRAFT_255855</name>
</gene>